<gene>
    <name evidence="1" type="ORF">PMACD_LOCUS7095</name>
</gene>
<evidence type="ECO:0000313" key="1">
    <source>
        <dbReference type="EMBL" id="CAF4851445.1"/>
    </source>
</evidence>
<name>A0A821S9S9_9NEOP</name>
<dbReference type="AlphaFoldDB" id="A0A821S9S9"/>
<organism evidence="1 2">
    <name type="scientific">Pieris macdunnoughi</name>
    <dbReference type="NCBI Taxonomy" id="345717"/>
    <lineage>
        <taxon>Eukaryota</taxon>
        <taxon>Metazoa</taxon>
        <taxon>Ecdysozoa</taxon>
        <taxon>Arthropoda</taxon>
        <taxon>Hexapoda</taxon>
        <taxon>Insecta</taxon>
        <taxon>Pterygota</taxon>
        <taxon>Neoptera</taxon>
        <taxon>Endopterygota</taxon>
        <taxon>Lepidoptera</taxon>
        <taxon>Glossata</taxon>
        <taxon>Ditrysia</taxon>
        <taxon>Papilionoidea</taxon>
        <taxon>Pieridae</taxon>
        <taxon>Pierinae</taxon>
        <taxon>Pieris</taxon>
    </lineage>
</organism>
<protein>
    <submittedName>
        <fullName evidence="1">Uncharacterized protein</fullName>
    </submittedName>
</protein>
<accession>A0A821S9S9</accession>
<dbReference type="EMBL" id="CAJOBZ010000016">
    <property type="protein sequence ID" value="CAF4851445.1"/>
    <property type="molecule type" value="Genomic_DNA"/>
</dbReference>
<evidence type="ECO:0000313" key="2">
    <source>
        <dbReference type="Proteomes" id="UP000663880"/>
    </source>
</evidence>
<proteinExistence type="predicted"/>
<sequence>MVIIRPVSVKGDTCARISRSGRYGLWGFYQKQLEWQKVMRVPGTGSAGRGGVPQFMIAPCQRVNELLLFIEITPAIYG</sequence>
<reference evidence="1" key="1">
    <citation type="submission" date="2021-02" db="EMBL/GenBank/DDBJ databases">
        <authorList>
            <person name="Steward A R."/>
        </authorList>
    </citation>
    <scope>NUCLEOTIDE SEQUENCE</scope>
</reference>
<keyword evidence="2" id="KW-1185">Reference proteome</keyword>
<dbReference type="Proteomes" id="UP000663880">
    <property type="component" value="Unassembled WGS sequence"/>
</dbReference>
<comment type="caution">
    <text evidence="1">The sequence shown here is derived from an EMBL/GenBank/DDBJ whole genome shotgun (WGS) entry which is preliminary data.</text>
</comment>